<sequence>MSKFTTSDSQISSNLIIPVLEAETVETHSFYQQTFKKIANFLLFNTRLLLPKNQVFTFLEIEFYLRDETHDHDDPYSHGHEHQLTSGEWYFHHVGKVGYRGGTRKGVDITFGSRDRNIYGGILIRSIRNDTNNQVIEGPSLVVDKILECCGVDQKGGIREMVEIHWKEKSGILKDAENSNGLVYITLLNNVKETSSHNSLLNENNEILASPYFSQHSSGSNKKRNNTETEAVSPYFPQSSPISRQKKIKFDYQDELKSENPSPTESSSELSSSCVVYNSPRVGLTLSNTLPSPEVRLRYILKPYRFMIFPHLLKKGKAQLIVGLHDEFNDVSKVAEILRTNQATVVNHVREVSMGMGDDGGDVKSFLGIKNKGSSGLEYCRMVGV</sequence>
<name>A0A9N9ETG2_9GLOM</name>
<feature type="non-terminal residue" evidence="2">
    <location>
        <position position="385"/>
    </location>
</feature>
<accession>A0A9N9ETG2</accession>
<reference evidence="2" key="1">
    <citation type="submission" date="2021-06" db="EMBL/GenBank/DDBJ databases">
        <authorList>
            <person name="Kallberg Y."/>
            <person name="Tangrot J."/>
            <person name="Rosling A."/>
        </authorList>
    </citation>
    <scope>NUCLEOTIDE SEQUENCE</scope>
    <source>
        <strain evidence="2">CL551</strain>
    </source>
</reference>
<dbReference type="OrthoDB" id="16851at2759"/>
<evidence type="ECO:0000313" key="2">
    <source>
        <dbReference type="EMBL" id="CAG8694694.1"/>
    </source>
</evidence>
<evidence type="ECO:0000256" key="1">
    <source>
        <dbReference type="SAM" id="MobiDB-lite"/>
    </source>
</evidence>
<dbReference type="AlphaFoldDB" id="A0A9N9ETG2"/>
<organism evidence="2 3">
    <name type="scientific">Acaulospora morrowiae</name>
    <dbReference type="NCBI Taxonomy" id="94023"/>
    <lineage>
        <taxon>Eukaryota</taxon>
        <taxon>Fungi</taxon>
        <taxon>Fungi incertae sedis</taxon>
        <taxon>Mucoromycota</taxon>
        <taxon>Glomeromycotina</taxon>
        <taxon>Glomeromycetes</taxon>
        <taxon>Diversisporales</taxon>
        <taxon>Acaulosporaceae</taxon>
        <taxon>Acaulospora</taxon>
    </lineage>
</organism>
<keyword evidence="3" id="KW-1185">Reference proteome</keyword>
<gene>
    <name evidence="2" type="ORF">AMORRO_LOCUS11795</name>
</gene>
<proteinExistence type="predicted"/>
<dbReference type="EMBL" id="CAJVPV010015884">
    <property type="protein sequence ID" value="CAG8694694.1"/>
    <property type="molecule type" value="Genomic_DNA"/>
</dbReference>
<dbReference type="Proteomes" id="UP000789342">
    <property type="component" value="Unassembled WGS sequence"/>
</dbReference>
<feature type="region of interest" description="Disordered" evidence="1">
    <location>
        <begin position="212"/>
        <end position="240"/>
    </location>
</feature>
<protein>
    <submittedName>
        <fullName evidence="2">6825_t:CDS:1</fullName>
    </submittedName>
</protein>
<comment type="caution">
    <text evidence="2">The sequence shown here is derived from an EMBL/GenBank/DDBJ whole genome shotgun (WGS) entry which is preliminary data.</text>
</comment>
<evidence type="ECO:0000313" key="3">
    <source>
        <dbReference type="Proteomes" id="UP000789342"/>
    </source>
</evidence>